<organism evidence="8 9">
    <name type="scientific">Tigriopus californicus</name>
    <name type="common">Marine copepod</name>
    <dbReference type="NCBI Taxonomy" id="6832"/>
    <lineage>
        <taxon>Eukaryota</taxon>
        <taxon>Metazoa</taxon>
        <taxon>Ecdysozoa</taxon>
        <taxon>Arthropoda</taxon>
        <taxon>Crustacea</taxon>
        <taxon>Multicrustacea</taxon>
        <taxon>Hexanauplia</taxon>
        <taxon>Copepoda</taxon>
        <taxon>Harpacticoida</taxon>
        <taxon>Harpacticidae</taxon>
        <taxon>Tigriopus</taxon>
    </lineage>
</organism>
<dbReference type="CDD" id="cd02248">
    <property type="entry name" value="Peptidase_C1A"/>
    <property type="match status" value="1"/>
</dbReference>
<evidence type="ECO:0000256" key="6">
    <source>
        <dbReference type="SAM" id="SignalP"/>
    </source>
</evidence>
<evidence type="ECO:0000256" key="5">
    <source>
        <dbReference type="ARBA" id="ARBA00023157"/>
    </source>
</evidence>
<evidence type="ECO:0000259" key="7">
    <source>
        <dbReference type="SMART" id="SM00645"/>
    </source>
</evidence>
<dbReference type="OMA" id="CSESINH"/>
<dbReference type="FunFam" id="3.90.70.10:FF:000006">
    <property type="entry name" value="Cathepsin S"/>
    <property type="match status" value="1"/>
</dbReference>
<evidence type="ECO:0000256" key="1">
    <source>
        <dbReference type="ARBA" id="ARBA00008455"/>
    </source>
</evidence>
<keyword evidence="4" id="KW-0788">Thiol protease</keyword>
<dbReference type="InterPro" id="IPR013128">
    <property type="entry name" value="Peptidase_C1A"/>
</dbReference>
<dbReference type="PRINTS" id="PR00705">
    <property type="entry name" value="PAPAIN"/>
</dbReference>
<dbReference type="PROSITE" id="PS00639">
    <property type="entry name" value="THIOL_PROTEASE_HIS"/>
    <property type="match status" value="1"/>
</dbReference>
<dbReference type="Gene3D" id="3.90.70.10">
    <property type="entry name" value="Cysteine proteinases"/>
    <property type="match status" value="1"/>
</dbReference>
<evidence type="ECO:0000256" key="3">
    <source>
        <dbReference type="ARBA" id="ARBA00022801"/>
    </source>
</evidence>
<dbReference type="InterPro" id="IPR038765">
    <property type="entry name" value="Papain-like_cys_pep_sf"/>
</dbReference>
<dbReference type="OrthoDB" id="10263972at2759"/>
<keyword evidence="9" id="KW-1185">Reference proteome</keyword>
<dbReference type="InterPro" id="IPR000169">
    <property type="entry name" value="Pept_cys_AS"/>
</dbReference>
<reference evidence="8 9" key="1">
    <citation type="journal article" date="2018" name="Nat. Ecol. Evol.">
        <title>Genomic signatures of mitonuclear coevolution across populations of Tigriopus californicus.</title>
        <authorList>
            <person name="Barreto F.S."/>
            <person name="Watson E.T."/>
            <person name="Lima T.G."/>
            <person name="Willett C.S."/>
            <person name="Edmands S."/>
            <person name="Li W."/>
            <person name="Burton R.S."/>
        </authorList>
    </citation>
    <scope>NUCLEOTIDE SEQUENCE [LARGE SCALE GENOMIC DNA]</scope>
    <source>
        <strain evidence="8 9">San Diego</strain>
    </source>
</reference>
<dbReference type="InterPro" id="IPR025660">
    <property type="entry name" value="Pept_his_AS"/>
</dbReference>
<dbReference type="Pfam" id="PF00112">
    <property type="entry name" value="Peptidase_C1"/>
    <property type="match status" value="1"/>
</dbReference>
<dbReference type="STRING" id="6832.A0A553NCJ5"/>
<evidence type="ECO:0000313" key="8">
    <source>
        <dbReference type="EMBL" id="TRY63079.1"/>
    </source>
</evidence>
<feature type="domain" description="Peptidase C1A papain C-terminal" evidence="7">
    <location>
        <begin position="84"/>
        <end position="305"/>
    </location>
</feature>
<dbReference type="AlphaFoldDB" id="A0A553NCJ5"/>
<comment type="similarity">
    <text evidence="1">Belongs to the peptidase C1 family.</text>
</comment>
<dbReference type="InterPro" id="IPR025661">
    <property type="entry name" value="Pept_asp_AS"/>
</dbReference>
<dbReference type="InterPro" id="IPR039417">
    <property type="entry name" value="Peptidase_C1A_papain-like"/>
</dbReference>
<dbReference type="InterPro" id="IPR000668">
    <property type="entry name" value="Peptidase_C1A_C"/>
</dbReference>
<comment type="caution">
    <text evidence="8">The sequence shown here is derived from an EMBL/GenBank/DDBJ whole genome shotgun (WGS) entry which is preliminary data.</text>
</comment>
<evidence type="ECO:0000256" key="4">
    <source>
        <dbReference type="ARBA" id="ARBA00022807"/>
    </source>
</evidence>
<protein>
    <recommendedName>
        <fullName evidence="7">Peptidase C1A papain C-terminal domain-containing protein</fullName>
    </recommendedName>
</protein>
<dbReference type="SMART" id="SM00645">
    <property type="entry name" value="Pept_C1"/>
    <property type="match status" value="1"/>
</dbReference>
<keyword evidence="6" id="KW-0732">Signal</keyword>
<dbReference type="PROSITE" id="PS00139">
    <property type="entry name" value="THIOL_PROTEASE_CYS"/>
    <property type="match status" value="1"/>
</dbReference>
<feature type="chain" id="PRO_5021965517" description="Peptidase C1A papain C-terminal domain-containing protein" evidence="6">
    <location>
        <begin position="19"/>
        <end position="306"/>
    </location>
</feature>
<keyword evidence="5" id="KW-1015">Disulfide bond</keyword>
<proteinExistence type="inferred from homology"/>
<dbReference type="Proteomes" id="UP000318571">
    <property type="component" value="Chromosome 10"/>
</dbReference>
<dbReference type="PROSITE" id="PS00640">
    <property type="entry name" value="THIOL_PROTEASE_ASN"/>
    <property type="match status" value="1"/>
</dbReference>
<dbReference type="SUPFAM" id="SSF54001">
    <property type="entry name" value="Cysteine proteinases"/>
    <property type="match status" value="1"/>
</dbReference>
<dbReference type="GO" id="GO:0008234">
    <property type="term" value="F:cysteine-type peptidase activity"/>
    <property type="evidence" value="ECO:0007669"/>
    <property type="project" value="UniProtKB-KW"/>
</dbReference>
<evidence type="ECO:0000313" key="9">
    <source>
        <dbReference type="Proteomes" id="UP000318571"/>
    </source>
</evidence>
<gene>
    <name evidence="8" type="ORF">TCAL_11586</name>
</gene>
<feature type="signal peptide" evidence="6">
    <location>
        <begin position="1"/>
        <end position="18"/>
    </location>
</feature>
<evidence type="ECO:0000256" key="2">
    <source>
        <dbReference type="ARBA" id="ARBA00022670"/>
    </source>
</evidence>
<accession>A0A553NCJ5</accession>
<name>A0A553NCJ5_TIGCA</name>
<keyword evidence="2" id="KW-0645">Protease</keyword>
<dbReference type="GO" id="GO:0006508">
    <property type="term" value="P:proteolysis"/>
    <property type="evidence" value="ECO:0007669"/>
    <property type="project" value="UniProtKB-KW"/>
</dbReference>
<keyword evidence="3" id="KW-0378">Hydrolase</keyword>
<dbReference type="PANTHER" id="PTHR12411">
    <property type="entry name" value="CYSTEINE PROTEASE FAMILY C1-RELATED"/>
    <property type="match status" value="1"/>
</dbReference>
<dbReference type="EMBL" id="VCGU01000458">
    <property type="protein sequence ID" value="TRY63079.1"/>
    <property type="molecule type" value="Genomic_DNA"/>
</dbReference>
<sequence length="306" mass="33654">MIVKNLFLLTCLFNIAWARLSRKHLLELAYHHNLAYINGAKSYAIEINEAVLHPRPNGLIAERPEHLLGLSRGSVFITPAHVELPPKVDWRDHGAVTPVKNQAACGSCWAFGATGSLEGQIFRKTGKLVSLSEQQLVDCTKSPKYHNMGCDGGLPNAAYRYIRDVGGIESEELYPYKGLNGKCVFNKTEIVAEDNGYVSIPSGDEDSLKAAVATIGPIVVGIDAKHNEFMMYASGIYDNEACENGRKALNHAVLVVGYGTDSATQKDFWLVKNSWGTNWGMDGYIKMVRNRENQCGIATYALFPSV</sequence>